<dbReference type="SUPFAM" id="SSF110391">
    <property type="entry name" value="GlpP-like"/>
    <property type="match status" value="1"/>
</dbReference>
<comment type="caution">
    <text evidence="2">The sequence shown here is derived from an EMBL/GenBank/DDBJ whole genome shotgun (WGS) entry which is preliminary data.</text>
</comment>
<dbReference type="GeneID" id="87596704"/>
<dbReference type="OMA" id="CQCLELI"/>
<dbReference type="RefSeq" id="WP_010897245.1">
    <property type="nucleotide sequence ID" value="NZ_CP040441.1"/>
</dbReference>
<accession>A0A0M0KN56</accession>
<dbReference type="PANTHER" id="PTHR35787">
    <property type="entry name" value="GLYCEROL UPTAKE OPERON ANTITERMINATOR REGULATORY PROTEIN"/>
    <property type="match status" value="1"/>
</dbReference>
<evidence type="ECO:0000313" key="2">
    <source>
        <dbReference type="EMBL" id="KOO39833.1"/>
    </source>
</evidence>
<dbReference type="GO" id="GO:0006071">
    <property type="term" value="P:glycerol metabolic process"/>
    <property type="evidence" value="ECO:0007669"/>
    <property type="project" value="UniProtKB-UniRule"/>
</dbReference>
<dbReference type="GO" id="GO:0006355">
    <property type="term" value="P:regulation of DNA-templated transcription"/>
    <property type="evidence" value="ECO:0007669"/>
    <property type="project" value="InterPro"/>
</dbReference>
<dbReference type="PIRSF" id="PIRSF016897">
    <property type="entry name" value="GlpP"/>
    <property type="match status" value="1"/>
</dbReference>
<dbReference type="AlphaFoldDB" id="A0A0M0KN56"/>
<keyword evidence="1" id="KW-0319">Glycerol metabolism</keyword>
<dbReference type="InterPro" id="IPR006699">
    <property type="entry name" value="GlpP"/>
</dbReference>
<proteinExistence type="predicted"/>
<name>A0A0M0KN56_ALKHA</name>
<dbReference type="Pfam" id="PF04309">
    <property type="entry name" value="G3P_antiterm"/>
    <property type="match status" value="1"/>
</dbReference>
<dbReference type="EMBL" id="LILD01000001">
    <property type="protein sequence ID" value="KOO39833.1"/>
    <property type="molecule type" value="Genomic_DNA"/>
</dbReference>
<accession>A0A4Y7X1W6</accession>
<keyword evidence="1" id="KW-0805">Transcription regulation</keyword>
<organism evidence="2">
    <name type="scientific">Halalkalibacterium halodurans</name>
    <name type="common">Bacillus halodurans</name>
    <dbReference type="NCBI Taxonomy" id="86665"/>
    <lineage>
        <taxon>Bacteria</taxon>
        <taxon>Bacillati</taxon>
        <taxon>Bacillota</taxon>
        <taxon>Bacilli</taxon>
        <taxon>Bacillales</taxon>
        <taxon>Bacillaceae</taxon>
        <taxon>Halalkalibacterium (ex Joshi et al. 2022)</taxon>
    </lineage>
</organism>
<dbReference type="PATRIC" id="fig|136160.3.peg.3249"/>
<gene>
    <name evidence="2" type="ORF">AMD02_13975</name>
</gene>
<evidence type="ECO:0000256" key="1">
    <source>
        <dbReference type="PIRNR" id="PIRNR016897"/>
    </source>
</evidence>
<dbReference type="Gene3D" id="3.20.20.70">
    <property type="entry name" value="Aldolase class I"/>
    <property type="match status" value="1"/>
</dbReference>
<dbReference type="GO" id="GO:0003723">
    <property type="term" value="F:RNA binding"/>
    <property type="evidence" value="ECO:0007669"/>
    <property type="project" value="UniProtKB-KW"/>
</dbReference>
<dbReference type="InterPro" id="IPR013785">
    <property type="entry name" value="Aldolase_TIM"/>
</dbReference>
<keyword evidence="1" id="KW-0694">RNA-binding</keyword>
<protein>
    <recommendedName>
        <fullName evidence="1">Glycerol uptake operon antiterminator regulatory protein</fullName>
    </recommendedName>
</protein>
<dbReference type="PANTHER" id="PTHR35787:SF1">
    <property type="entry name" value="GLYCEROL UPTAKE OPERON ANTITERMINATOR REGULATORY PROTEIN"/>
    <property type="match status" value="1"/>
</dbReference>
<reference evidence="2" key="1">
    <citation type="submission" date="2015-08" db="EMBL/GenBank/DDBJ databases">
        <title>Complete DNA Sequence of Pseudomonas syringae pv. actinidiae, the Causal Agent of Kiwifruit Canker Disease.</title>
        <authorList>
            <person name="Rikkerink E.H.A."/>
            <person name="Fineran P.C."/>
        </authorList>
    </citation>
    <scope>NUCLEOTIDE SEQUENCE</scope>
    <source>
        <strain evidence="2">DSM 13666</strain>
    </source>
</reference>
<comment type="function">
    <text evidence="1">Regulates expression of the glpD operon. In the presence of glycerol 3-phosphate (G3P) causes antitermination of transcription of glpD at the inverted repeat of the leader region to enhance its transcription. Binds and stabilizes glpD leader mRNA.</text>
</comment>
<sequence>MFEQPYIFALTDWEMADRCLESNVQTVFLLTGTMLDLPEKVYALQQRGKTVYLHVDLITGVQANTHEGMRYIAEVIAPDGIISTKGQAIMQGKKLGLKTIQRIFLIDRHALNKAIDTCLKIEPDAVEAMPGLIMPRIIEELVARLPFHIVSGGLFQEKEEMDLALRAGAAAVSGSHVLDCFIEREETTNESCRVIEPMQKL</sequence>
<keyword evidence="1" id="KW-0804">Transcription</keyword>